<name>A0ACC1QRF3_9HYPO</name>
<gene>
    <name evidence="1" type="ORF">NLG97_g5791</name>
</gene>
<comment type="caution">
    <text evidence="1">The sequence shown here is derived from an EMBL/GenBank/DDBJ whole genome shotgun (WGS) entry which is preliminary data.</text>
</comment>
<dbReference type="EMBL" id="JANAKD010000691">
    <property type="protein sequence ID" value="KAJ3490404.1"/>
    <property type="molecule type" value="Genomic_DNA"/>
</dbReference>
<proteinExistence type="predicted"/>
<evidence type="ECO:0000313" key="1">
    <source>
        <dbReference type="EMBL" id="KAJ3490404.1"/>
    </source>
</evidence>
<reference evidence="1" key="1">
    <citation type="submission" date="2022-07" db="EMBL/GenBank/DDBJ databases">
        <title>Genome Sequence of Lecanicillium saksenae.</title>
        <authorList>
            <person name="Buettner E."/>
        </authorList>
    </citation>
    <scope>NUCLEOTIDE SEQUENCE</scope>
    <source>
        <strain evidence="1">VT-O1</strain>
    </source>
</reference>
<evidence type="ECO:0000313" key="2">
    <source>
        <dbReference type="Proteomes" id="UP001148737"/>
    </source>
</evidence>
<keyword evidence="2" id="KW-1185">Reference proteome</keyword>
<sequence>MPSPSKEASHLPADLATPRGNDADSCGFRKSQDAADPSGDKPETVSPLSAIGDNAVASENHGENDENIPETTKKPMAFHLSFAALQVMSFVYSLDATTLAVAIPTIADELGGTTLQSFWASISYLLAVIITQPLYSAVSNACGRQGPLYIALLLFTVGSIVFATAHSMPVLIIGRALQGLGGGGINVLTEIIVTDMTTLRERPFYLGIMALPTATGSVLGPMFGAIFSDFATWRWIGWINLPLVGVAFPLIFFFLRLRSIETTMLFNLKTIDWLGMALFAAGSAAIVAPLSWAGALYGWGSWRTLVPLLVGIAILAVFAVFEARPAAPIMPHHLFKRPTSSLTLLGGLLHGMVLYPLLQYLPLFYQAINLQSPIQAAVSLLPTNIVCIVTAVLSAIAVGLIGKGYRWGVWASWALTVLGTGLLVLMDATWSDNMRRGLPVICGAGLGGLLRLCLLPIQASLKNIDDTGVAVSLLVSFRALGGVLGLAAGSTIFISAFASHIVDIKRLPGSNFLPNTTSEAVGFIPQLRLIDMPQETMDATKAAYLDAFRAIFYAMTGLGGLGFISALFIKEYSIRKTELGQQRFEMEKTSTPINT</sequence>
<protein>
    <submittedName>
        <fullName evidence="1">Uncharacterized protein</fullName>
    </submittedName>
</protein>
<dbReference type="Proteomes" id="UP001148737">
    <property type="component" value="Unassembled WGS sequence"/>
</dbReference>
<organism evidence="1 2">
    <name type="scientific">Lecanicillium saksenae</name>
    <dbReference type="NCBI Taxonomy" id="468837"/>
    <lineage>
        <taxon>Eukaryota</taxon>
        <taxon>Fungi</taxon>
        <taxon>Dikarya</taxon>
        <taxon>Ascomycota</taxon>
        <taxon>Pezizomycotina</taxon>
        <taxon>Sordariomycetes</taxon>
        <taxon>Hypocreomycetidae</taxon>
        <taxon>Hypocreales</taxon>
        <taxon>Cordycipitaceae</taxon>
        <taxon>Lecanicillium</taxon>
    </lineage>
</organism>
<accession>A0ACC1QRF3</accession>